<evidence type="ECO:0000313" key="1">
    <source>
        <dbReference type="EMBL" id="CAB4006588.1"/>
    </source>
</evidence>
<protein>
    <submittedName>
        <fullName evidence="1">Uncharacterized protein</fullName>
    </submittedName>
</protein>
<proteinExistence type="predicted"/>
<reference evidence="1" key="1">
    <citation type="submission" date="2020-04" db="EMBL/GenBank/DDBJ databases">
        <authorList>
            <person name="Alioto T."/>
            <person name="Alioto T."/>
            <person name="Gomez Garrido J."/>
        </authorList>
    </citation>
    <scope>NUCLEOTIDE SEQUENCE</scope>
    <source>
        <strain evidence="1">A484AB</strain>
    </source>
</reference>
<gene>
    <name evidence="1" type="ORF">PACLA_8A053680</name>
</gene>
<evidence type="ECO:0000313" key="2">
    <source>
        <dbReference type="Proteomes" id="UP001152795"/>
    </source>
</evidence>
<sequence length="176" mass="19739">MSGNRSPIDCNRLHFFGESSVVVTSGNRSRGHSGIGAPAIEVQRYASNATYTVNLLHNIHGVSHFNILRGPSNGLELLNFFEEALEQEDVFANPVIKEHDVIIMDNCDFTRETCSVVLSTTLPGIHVSEACFNHIKTTLRRYSRYTEKYTELCISDAIGMINEGLSRQFFKFCGYI</sequence>
<dbReference type="Proteomes" id="UP001152795">
    <property type="component" value="Unassembled WGS sequence"/>
</dbReference>
<accession>A0A6S7IYK0</accession>
<keyword evidence="2" id="KW-1185">Reference proteome</keyword>
<comment type="caution">
    <text evidence="1">The sequence shown here is derived from an EMBL/GenBank/DDBJ whole genome shotgun (WGS) entry which is preliminary data.</text>
</comment>
<dbReference type="OrthoDB" id="6145513at2759"/>
<organism evidence="1 2">
    <name type="scientific">Paramuricea clavata</name>
    <name type="common">Red gorgonian</name>
    <name type="synonym">Violescent sea-whip</name>
    <dbReference type="NCBI Taxonomy" id="317549"/>
    <lineage>
        <taxon>Eukaryota</taxon>
        <taxon>Metazoa</taxon>
        <taxon>Cnidaria</taxon>
        <taxon>Anthozoa</taxon>
        <taxon>Octocorallia</taxon>
        <taxon>Malacalcyonacea</taxon>
        <taxon>Plexauridae</taxon>
        <taxon>Paramuricea</taxon>
    </lineage>
</organism>
<dbReference type="EMBL" id="CACRXK020005548">
    <property type="protein sequence ID" value="CAB4006588.1"/>
    <property type="molecule type" value="Genomic_DNA"/>
</dbReference>
<name>A0A6S7IYK0_PARCT</name>
<dbReference type="AlphaFoldDB" id="A0A6S7IYK0"/>